<dbReference type="InterPro" id="IPR043502">
    <property type="entry name" value="DNA/RNA_pol_sf"/>
</dbReference>
<reference evidence="3" key="1">
    <citation type="submission" date="2025-08" db="UniProtKB">
        <authorList>
            <consortium name="RefSeq"/>
        </authorList>
    </citation>
    <scope>IDENTIFICATION</scope>
</reference>
<evidence type="ECO:0000313" key="3">
    <source>
        <dbReference type="RefSeq" id="XP_019053156.1"/>
    </source>
</evidence>
<proteinExistence type="predicted"/>
<dbReference type="InParanoid" id="A0A1U8Q537"/>
<keyword evidence="2" id="KW-1185">Reference proteome</keyword>
<dbReference type="RefSeq" id="XP_019053156.1">
    <property type="nucleotide sequence ID" value="XM_019197611.1"/>
</dbReference>
<evidence type="ECO:0000259" key="1">
    <source>
        <dbReference type="Pfam" id="PF07727"/>
    </source>
</evidence>
<organism evidence="2 3">
    <name type="scientific">Nelumbo nucifera</name>
    <name type="common">Sacred lotus</name>
    <dbReference type="NCBI Taxonomy" id="4432"/>
    <lineage>
        <taxon>Eukaryota</taxon>
        <taxon>Viridiplantae</taxon>
        <taxon>Streptophyta</taxon>
        <taxon>Embryophyta</taxon>
        <taxon>Tracheophyta</taxon>
        <taxon>Spermatophyta</taxon>
        <taxon>Magnoliopsida</taxon>
        <taxon>Proteales</taxon>
        <taxon>Nelumbonaceae</taxon>
        <taxon>Nelumbo</taxon>
    </lineage>
</organism>
<dbReference type="KEGG" id="nnu:109114639"/>
<dbReference type="PANTHER" id="PTHR11439">
    <property type="entry name" value="GAG-POL-RELATED RETROTRANSPOSON"/>
    <property type="match status" value="1"/>
</dbReference>
<dbReference type="OrthoDB" id="414945at2759"/>
<dbReference type="CDD" id="cd09272">
    <property type="entry name" value="RNase_HI_RT_Ty1"/>
    <property type="match status" value="1"/>
</dbReference>
<evidence type="ECO:0000313" key="2">
    <source>
        <dbReference type="Proteomes" id="UP000189703"/>
    </source>
</evidence>
<dbReference type="PANTHER" id="PTHR11439:SF482">
    <property type="entry name" value="GAG-PRE-INTEGRASE DOMAIN-CONTAINING PROTEIN"/>
    <property type="match status" value="1"/>
</dbReference>
<dbReference type="STRING" id="4432.A0A1U8Q537"/>
<gene>
    <name evidence="3" type="primary">LOC109114639</name>
</gene>
<protein>
    <submittedName>
        <fullName evidence="3">Uncharacterized protein LOC109114639</fullName>
    </submittedName>
</protein>
<dbReference type="GeneID" id="109114639"/>
<sequence length="276" mass="31245">MAALIVYVNDIIITGDWDSEIQRLKRFLSTQFEVKDLGPLRYFPGIEVARSNQGIFISQRKYILNLLKDTGKLGAKPADTPIDVNHRLGDCSDEPIANTKQYQKLVGRLLYLSMTIPDIAYVGGVLSQFIHAPRTTHLEAAYRVLRYLKKIPWDWTPICGHMKVEVYTNANWVGYVDDKKSTSGYCAFVWGNLVTWRSKKQSVVAKSSAEVEYGAMSHGVAELLWINNLLGELGFPFSDPMSLYCDNKAAINIAANHVLHDRTKHIEVGKHFIREK</sequence>
<dbReference type="Proteomes" id="UP000189703">
    <property type="component" value="Unplaced"/>
</dbReference>
<dbReference type="InterPro" id="IPR013103">
    <property type="entry name" value="RVT_2"/>
</dbReference>
<name>A0A1U8Q537_NELNU</name>
<dbReference type="Pfam" id="PF07727">
    <property type="entry name" value="RVT_2"/>
    <property type="match status" value="1"/>
</dbReference>
<dbReference type="AlphaFoldDB" id="A0A1U8Q537"/>
<accession>A0A1U8Q537</accession>
<feature type="domain" description="Reverse transcriptase Ty1/copia-type" evidence="1">
    <location>
        <begin position="6"/>
        <end position="82"/>
    </location>
</feature>
<dbReference type="SUPFAM" id="SSF56672">
    <property type="entry name" value="DNA/RNA polymerases"/>
    <property type="match status" value="1"/>
</dbReference>